<reference evidence="1 2" key="1">
    <citation type="submission" date="2017-05" db="EMBL/GenBank/DDBJ databases">
        <authorList>
            <person name="Varghese N."/>
            <person name="Submissions S."/>
        </authorList>
    </citation>
    <scope>NUCLEOTIDE SEQUENCE [LARGE SCALE GENOMIC DNA]</scope>
    <source>
        <strain evidence="1 2">SM16</strain>
    </source>
</reference>
<evidence type="ECO:0008006" key="3">
    <source>
        <dbReference type="Google" id="ProtNLM"/>
    </source>
</evidence>
<dbReference type="EMBL" id="FXUI01000002">
    <property type="protein sequence ID" value="SMP55961.1"/>
    <property type="molecule type" value="Genomic_DNA"/>
</dbReference>
<proteinExistence type="predicted"/>
<comment type="caution">
    <text evidence="1">The sequence shown here is derived from an EMBL/GenBank/DDBJ whole genome shotgun (WGS) entry which is preliminary data.</text>
</comment>
<protein>
    <recommendedName>
        <fullName evidence="3">DUF4261 domain-containing protein</fullName>
    </recommendedName>
</protein>
<keyword evidence="2" id="KW-1185">Reference proteome</keyword>
<dbReference type="Proteomes" id="UP001157910">
    <property type="component" value="Unassembled WGS sequence"/>
</dbReference>
<gene>
    <name evidence="1" type="ORF">SAMN06296065_10265</name>
</gene>
<organism evidence="1 2">
    <name type="scientific">Novosphingobium panipatense</name>
    <dbReference type="NCBI Taxonomy" id="428991"/>
    <lineage>
        <taxon>Bacteria</taxon>
        <taxon>Pseudomonadati</taxon>
        <taxon>Pseudomonadota</taxon>
        <taxon>Alphaproteobacteria</taxon>
        <taxon>Sphingomonadales</taxon>
        <taxon>Sphingomonadaceae</taxon>
        <taxon>Novosphingobium</taxon>
    </lineage>
</organism>
<sequence length="259" mass="27205">MGNDVSALSEPADGQMMTGSPDAFTLLFRRGERPDAAAMVRCLARARKAGFRVRASEEAELSGGMLEVTAAGLTFDLGGLAPGAALPAFQPLQWLGFEGSPDRSLIERVEVRAGNHIRAGASLHPVMKVMTSLVAALALDLPVRAVGWGPSGILMEPGYFCRMVLGWLGGGLFPARGLVALVPAPDGGLTSRGLSAFIGQEIQMEGASADIVQVAELVIDDLVKRGGMNAPGSLSVGARKFLVEPSRFGKRLHIWGQDD</sequence>
<evidence type="ECO:0000313" key="2">
    <source>
        <dbReference type="Proteomes" id="UP001157910"/>
    </source>
</evidence>
<name>A0ABY1Q0Z6_9SPHN</name>
<accession>A0ABY1Q0Z6</accession>
<evidence type="ECO:0000313" key="1">
    <source>
        <dbReference type="EMBL" id="SMP55961.1"/>
    </source>
</evidence>